<organism evidence="2 3">
    <name type="scientific">Halobacterium litoreum</name>
    <dbReference type="NCBI Taxonomy" id="2039234"/>
    <lineage>
        <taxon>Archaea</taxon>
        <taxon>Methanobacteriati</taxon>
        <taxon>Methanobacteriota</taxon>
        <taxon>Stenosarchaea group</taxon>
        <taxon>Halobacteria</taxon>
        <taxon>Halobacteriales</taxon>
        <taxon>Halobacteriaceae</taxon>
        <taxon>Halobacterium</taxon>
    </lineage>
</organism>
<comment type="caution">
    <text evidence="2">The sequence shown here is derived from an EMBL/GenBank/DDBJ whole genome shotgun (WGS) entry which is preliminary data.</text>
</comment>
<evidence type="ECO:0000313" key="2">
    <source>
        <dbReference type="EMBL" id="MFC3479014.1"/>
    </source>
</evidence>
<dbReference type="RefSeq" id="WP_232569343.1">
    <property type="nucleotide sequence ID" value="NZ_CP089466.1"/>
</dbReference>
<dbReference type="AlphaFoldDB" id="A0ABD5NIQ5"/>
<dbReference type="Pfam" id="PF23928">
    <property type="entry name" value="DUF7266"/>
    <property type="match status" value="1"/>
</dbReference>
<feature type="transmembrane region" description="Helical" evidence="1">
    <location>
        <begin position="12"/>
        <end position="36"/>
    </location>
</feature>
<reference evidence="2 3" key="1">
    <citation type="journal article" date="2019" name="Int. J. Syst. Evol. Microbiol.">
        <title>The Global Catalogue of Microorganisms (GCM) 10K type strain sequencing project: providing services to taxonomists for standard genome sequencing and annotation.</title>
        <authorList>
            <consortium name="The Broad Institute Genomics Platform"/>
            <consortium name="The Broad Institute Genome Sequencing Center for Infectious Disease"/>
            <person name="Wu L."/>
            <person name="Ma J."/>
        </authorList>
    </citation>
    <scope>NUCLEOTIDE SEQUENCE [LARGE SCALE GENOMIC DNA]</scope>
    <source>
        <strain evidence="2 3">CGMCC 1.12562</strain>
    </source>
</reference>
<accession>A0ABD5NIQ5</accession>
<dbReference type="Proteomes" id="UP001595660">
    <property type="component" value="Unassembled WGS sequence"/>
</dbReference>
<keyword evidence="1" id="KW-0472">Membrane</keyword>
<keyword evidence="1" id="KW-0812">Transmembrane</keyword>
<keyword evidence="1" id="KW-1133">Transmembrane helix</keyword>
<name>A0ABD5NIQ5_9EURY</name>
<dbReference type="GeneID" id="69117972"/>
<evidence type="ECO:0008006" key="4">
    <source>
        <dbReference type="Google" id="ProtNLM"/>
    </source>
</evidence>
<gene>
    <name evidence="2" type="ORF">ACFOKC_14880</name>
</gene>
<dbReference type="EMBL" id="JBHRWN010000002">
    <property type="protein sequence ID" value="MFC3479014.1"/>
    <property type="molecule type" value="Genomic_DNA"/>
</dbReference>
<sequence>MADLSRGVSTTLGYVLNLGVAAILVTTLMISAGTLVEDQRERAVDTQLDVVGERVASDLEAADRLARASDGGTVRYVIEMPPRVAGSAYEVRVNPGGNDTVVLESDLPREEVAVAVDVETTLNASVHDGGRLVAVYDAKNDTLVVDDA</sequence>
<evidence type="ECO:0000313" key="3">
    <source>
        <dbReference type="Proteomes" id="UP001595660"/>
    </source>
</evidence>
<evidence type="ECO:0000256" key="1">
    <source>
        <dbReference type="SAM" id="Phobius"/>
    </source>
</evidence>
<protein>
    <recommendedName>
        <fullName evidence="4">Flagellar protein FlaF</fullName>
    </recommendedName>
</protein>
<keyword evidence="3" id="KW-1185">Reference proteome</keyword>
<dbReference type="InterPro" id="IPR055690">
    <property type="entry name" value="DUF7266"/>
</dbReference>
<proteinExistence type="predicted"/>